<name>A0A7X0B3Q8_9PROT</name>
<evidence type="ECO:0000256" key="1">
    <source>
        <dbReference type="SAM" id="MobiDB-lite"/>
    </source>
</evidence>
<comment type="caution">
    <text evidence="2">The sequence shown here is derived from an EMBL/GenBank/DDBJ whole genome shotgun (WGS) entry which is preliminary data.</text>
</comment>
<dbReference type="RefSeq" id="WP_184807703.1">
    <property type="nucleotide sequence ID" value="NZ_JACIIZ010000026.1"/>
</dbReference>
<feature type="compositionally biased region" description="Polar residues" evidence="1">
    <location>
        <begin position="9"/>
        <end position="25"/>
    </location>
</feature>
<organism evidence="2 3">
    <name type="scientific">Nitrospirillum iridis</name>
    <dbReference type="NCBI Taxonomy" id="765888"/>
    <lineage>
        <taxon>Bacteria</taxon>
        <taxon>Pseudomonadati</taxon>
        <taxon>Pseudomonadota</taxon>
        <taxon>Alphaproteobacteria</taxon>
        <taxon>Rhodospirillales</taxon>
        <taxon>Azospirillaceae</taxon>
        <taxon>Nitrospirillum</taxon>
    </lineage>
</organism>
<protein>
    <submittedName>
        <fullName evidence="2">Uncharacterized protein</fullName>
    </submittedName>
</protein>
<gene>
    <name evidence="2" type="ORF">FHS74_005786</name>
</gene>
<sequence>MNRLKCRDQNLTGEKSQASMGSIGNQFGGAQPPSVPSYALKMKRLIKTSYSGLVGARRQRTGYEQWE</sequence>
<evidence type="ECO:0000313" key="2">
    <source>
        <dbReference type="EMBL" id="MBB6255187.1"/>
    </source>
</evidence>
<keyword evidence="3" id="KW-1185">Reference proteome</keyword>
<dbReference type="AlphaFoldDB" id="A0A7X0B3Q8"/>
<reference evidence="2 3" key="1">
    <citation type="submission" date="2020-08" db="EMBL/GenBank/DDBJ databases">
        <title>Genomic Encyclopedia of Type Strains, Phase IV (KMG-IV): sequencing the most valuable type-strain genomes for metagenomic binning, comparative biology and taxonomic classification.</title>
        <authorList>
            <person name="Goeker M."/>
        </authorList>
    </citation>
    <scope>NUCLEOTIDE SEQUENCE [LARGE SCALE GENOMIC DNA]</scope>
    <source>
        <strain evidence="2 3">DSM 22198</strain>
    </source>
</reference>
<feature type="region of interest" description="Disordered" evidence="1">
    <location>
        <begin position="1"/>
        <end position="32"/>
    </location>
</feature>
<evidence type="ECO:0000313" key="3">
    <source>
        <dbReference type="Proteomes" id="UP000539175"/>
    </source>
</evidence>
<dbReference type="EMBL" id="JACIIZ010000026">
    <property type="protein sequence ID" value="MBB6255187.1"/>
    <property type="molecule type" value="Genomic_DNA"/>
</dbReference>
<proteinExistence type="predicted"/>
<accession>A0A7X0B3Q8</accession>
<dbReference type="Proteomes" id="UP000539175">
    <property type="component" value="Unassembled WGS sequence"/>
</dbReference>